<feature type="compositionally biased region" description="Basic and acidic residues" evidence="1">
    <location>
        <begin position="162"/>
        <end position="186"/>
    </location>
</feature>
<feature type="region of interest" description="Disordered" evidence="1">
    <location>
        <begin position="162"/>
        <end position="241"/>
    </location>
</feature>
<name>A0A1J4KSX0_9EUKA</name>
<feature type="compositionally biased region" description="Acidic residues" evidence="1">
    <location>
        <begin position="86"/>
        <end position="100"/>
    </location>
</feature>
<feature type="compositionally biased region" description="Basic residues" evidence="1">
    <location>
        <begin position="1"/>
        <end position="12"/>
    </location>
</feature>
<feature type="region of interest" description="Disordered" evidence="1">
    <location>
        <begin position="754"/>
        <end position="799"/>
    </location>
</feature>
<feature type="region of interest" description="Disordered" evidence="1">
    <location>
        <begin position="1"/>
        <end position="30"/>
    </location>
</feature>
<feature type="region of interest" description="Disordered" evidence="1">
    <location>
        <begin position="707"/>
        <end position="741"/>
    </location>
</feature>
<dbReference type="GeneID" id="94834211"/>
<gene>
    <name evidence="2" type="ORF">TRFO_17303</name>
</gene>
<dbReference type="RefSeq" id="XP_068365894.1">
    <property type="nucleotide sequence ID" value="XM_068499507.1"/>
</dbReference>
<feature type="compositionally biased region" description="Basic residues" evidence="1">
    <location>
        <begin position="563"/>
        <end position="574"/>
    </location>
</feature>
<keyword evidence="3" id="KW-1185">Reference proteome</keyword>
<evidence type="ECO:0000256" key="1">
    <source>
        <dbReference type="SAM" id="MobiDB-lite"/>
    </source>
</evidence>
<dbReference type="VEuPathDB" id="TrichDB:TRFO_17303"/>
<evidence type="ECO:0000313" key="2">
    <source>
        <dbReference type="EMBL" id="OHT12758.1"/>
    </source>
</evidence>
<feature type="region of interest" description="Disordered" evidence="1">
    <location>
        <begin position="550"/>
        <end position="598"/>
    </location>
</feature>
<feature type="compositionally biased region" description="Low complexity" evidence="1">
    <location>
        <begin position="1304"/>
        <end position="1319"/>
    </location>
</feature>
<feature type="compositionally biased region" description="Acidic residues" evidence="1">
    <location>
        <begin position="444"/>
        <end position="461"/>
    </location>
</feature>
<feature type="compositionally biased region" description="Low complexity" evidence="1">
    <location>
        <begin position="721"/>
        <end position="737"/>
    </location>
</feature>
<feature type="region of interest" description="Disordered" evidence="1">
    <location>
        <begin position="1298"/>
        <end position="1319"/>
    </location>
</feature>
<evidence type="ECO:0000313" key="3">
    <source>
        <dbReference type="Proteomes" id="UP000179807"/>
    </source>
</evidence>
<dbReference type="OrthoDB" id="10668792at2759"/>
<feature type="region of interest" description="Disordered" evidence="1">
    <location>
        <begin position="85"/>
        <end position="104"/>
    </location>
</feature>
<accession>A0A1J4KSX0</accession>
<feature type="compositionally biased region" description="Basic and acidic residues" evidence="1">
    <location>
        <begin position="551"/>
        <end position="562"/>
    </location>
</feature>
<dbReference type="EMBL" id="MLAK01000556">
    <property type="protein sequence ID" value="OHT12758.1"/>
    <property type="molecule type" value="Genomic_DNA"/>
</dbReference>
<dbReference type="Proteomes" id="UP000179807">
    <property type="component" value="Unassembled WGS sequence"/>
</dbReference>
<feature type="compositionally biased region" description="Basic and acidic residues" evidence="1">
    <location>
        <begin position="581"/>
        <end position="596"/>
    </location>
</feature>
<feature type="compositionally biased region" description="Polar residues" evidence="1">
    <location>
        <begin position="217"/>
        <end position="227"/>
    </location>
</feature>
<sequence>MKNFGRRRSLKKNKSDASSTSSRKPSAEIVPSLVILSPDEIETPFMRRRFNPNLRLSLPSPANFLDLTDEGKKKRLDSLANKQNDVETEYDTDTDTDESILTDQQKMEIARKKQFSGNSEETSSKKDEFIGVGSVFNGPGPLGDNGDFMTRGILINDDDFFEKNENNDENKNNDKNKNLKNEKNDDILSDDSNDLNNEIVLLDEGSNSDNDDAGFSKLNSDQNGNKSHSNRNDIKRKRKVKNVNGEYEYEYYDNNQTDENSELYANNTDVNKNIQSDVLNKDENNRKRKKRKILNDEGQEMYEYYPSDEFDVDNYNENTGIVLDDSRKKRRIKNENGEYEYEYSNEDDETSPQQLLDDEYDDKNESNNDSNIINNDNLRNRSRRKIKNENGEYEYEYYYDANDDNENSKDIRLNGRYNEFDNKKHRIKNEFGEYEYEYYNDENETPNEINEDENNENENNENEVSNVKNESNDNVLKRKRKVKNDKGEYEYQYYDYDEGLKKRKKIKNGNVECGYEYDEDNENLFRPNENKSKKKRRIKNSIGEYEYQYYDNDKDNSNDIKGNKTKPSKKKIKVKNGNGDYEYHYYDNEDDNHQNDNDNEEELLKKKTRVKNKNGEYEYKDDDDDDDDLSKDKNNHVNSIRKKRRVKNENGEYEFEYYYSDDDRNLTNSQNKKDENEEYKYEYEYDEENDNLRRKINKLQGKHRGAIYNSDDFQSDDEFNDNQIHNNQNSNDLQNNKDFNDDNNKKLMITINKGAGHGKLLKQESNTTNKIDDKNNNKPKKTRNSLTTLNKIKNNKHQHSDMFPARRPIKSHIDKDFDEYSVTSIATEFDNTDDLPKDDNESYASHVTFTGDLDNYGDCFDNDNFSVGTNAYSVFRDGPDFNKKIHKQLDFGASGGDLFETQFDQFSSQNRRMLGRIGRLQAVQKRNWITKVWRLYDQTCTDENIWRTLDAVIASMRSENKLNRRNTKDRRNKSFMIKLNEDNNIKNKNNINRKGTNHISFEQNNDQAMYQNYIEHEMDTDLNGLIKSARMALHKFIITDGLAPNLNLRAVILGPRYSGKTTFLRSLFLESLIYLTNHGVFKSIFVVSFNTRTTMNNQTSNWTSNKEKIYKYVSSRVVDAILAQRNDLELFANSLTKAFDTLLTVPRVKKLPKPISSQDYLRMPMRSVDHLLTHLQELYHSPNVEEFIKCIFEMPRCIGEIFGFDTTLLVIDHIDKMNNITHEGVSLSEIVIQAIEKCQFIISVEESGNFNQMIKKVNNKNYKRRVSQVYQVNQKEIVSSNKSLKCVSTKTPIELPTKGTKMNSSTLSRKSSKGKSLGSPNKLESLINSLNDDYFVSTSFTRISVTGKCYSKFSDCALEVTFEDSDSHKNIVITNDTCGGCPAFIERFDSIVKGLMTLKQITNPRKHEEKAVMLTADTEILLDLLFCFGNDPDAGPPPIKTVSLQDLE</sequence>
<feature type="compositionally biased region" description="Low complexity" evidence="1">
    <location>
        <begin position="462"/>
        <end position="474"/>
    </location>
</feature>
<protein>
    <submittedName>
        <fullName evidence="2">Uncharacterized protein</fullName>
    </submittedName>
</protein>
<feature type="region of interest" description="Disordered" evidence="1">
    <location>
        <begin position="444"/>
        <end position="481"/>
    </location>
</feature>
<organism evidence="2 3">
    <name type="scientific">Tritrichomonas foetus</name>
    <dbReference type="NCBI Taxonomy" id="1144522"/>
    <lineage>
        <taxon>Eukaryota</taxon>
        <taxon>Metamonada</taxon>
        <taxon>Parabasalia</taxon>
        <taxon>Tritrichomonadida</taxon>
        <taxon>Tritrichomonadidae</taxon>
        <taxon>Tritrichomonas</taxon>
    </lineage>
</organism>
<comment type="caution">
    <text evidence="2">The sequence shown here is derived from an EMBL/GenBank/DDBJ whole genome shotgun (WGS) entry which is preliminary data.</text>
</comment>
<reference evidence="2" key="1">
    <citation type="submission" date="2016-10" db="EMBL/GenBank/DDBJ databases">
        <authorList>
            <person name="Benchimol M."/>
            <person name="Almeida L.G."/>
            <person name="Vasconcelos A.T."/>
            <person name="Perreira-Neves A."/>
            <person name="Rosa I.A."/>
            <person name="Tasca T."/>
            <person name="Bogo M.R."/>
            <person name="de Souza W."/>
        </authorList>
    </citation>
    <scope>NUCLEOTIDE SEQUENCE [LARGE SCALE GENOMIC DNA]</scope>
    <source>
        <strain evidence="2">K</strain>
    </source>
</reference>
<feature type="compositionally biased region" description="Acidic residues" evidence="1">
    <location>
        <begin position="338"/>
        <end position="362"/>
    </location>
</feature>
<proteinExistence type="predicted"/>
<feature type="region of interest" description="Disordered" evidence="1">
    <location>
        <begin position="338"/>
        <end position="376"/>
    </location>
</feature>
<feature type="compositionally biased region" description="Low complexity" evidence="1">
    <location>
        <begin position="367"/>
        <end position="376"/>
    </location>
</feature>